<sequence>MLLKLRLSPVLGLWTIIASAQTSFEWRHSFEGVITSYLAALTAQNSSILPLAADVRYTENTIPLPLGSGLWKIASNPGPYRHDFADGQNQVATITTLEENGIPVIYVARLQLTPAGQISEIETHITRDTAGAERYRKLAAPETIWLQYVPQRLPRDTLLRQVNAYYTGLQRNNPKGNYSSLFDPACDRLENALQTTNSPNATTYGPFSDTDFATLSCEAQFQSGFLRHVTRIRDRRFVVVDEERQAVFAFAMLDHDGTVRTTGDGLRVPEYFDVPRSWHVAEAFRFDGKGIYRVETTKVEVPYGSRAPFDPDVASVSASEVSSGAGVAPLESPCDRTCLYGAVERVLKAMVEHKAGAGLPLAKDVKYSENGRWLDVGDGLWSTLGKFSGPGVDDYAVNFTDTTKSTGGYWGQVIESGTVSGVLSLRVKVEVGFVVEIEANTVRAESRGPWGDSLTLYRPPLPVEYDGIPLGPMDPIFEQRWAGGRAPPNRTADALSAVVTAYFDGFEKHSAAGVPFATGDDSGCVRRDNGLQTNRNCRDQLNGSGGFHPPNGLFNQTTAVRDRRVLVADPSKGIVTAVFMVDNPATGPLPLPKERVVPGAYLISQIFKFDGNGAIARIESFIKWVPLGYASAWSALAI</sequence>
<dbReference type="Proteomes" id="UP001285441">
    <property type="component" value="Unassembled WGS sequence"/>
</dbReference>
<feature type="domain" description="DUF8021" evidence="2">
    <location>
        <begin position="491"/>
        <end position="621"/>
    </location>
</feature>
<dbReference type="AlphaFoldDB" id="A0AAE0NRR2"/>
<gene>
    <name evidence="3" type="ORF">B0H63DRAFT_540463</name>
</gene>
<comment type="caution">
    <text evidence="3">The sequence shown here is derived from an EMBL/GenBank/DDBJ whole genome shotgun (WGS) entry which is preliminary data.</text>
</comment>
<evidence type="ECO:0000256" key="1">
    <source>
        <dbReference type="SAM" id="SignalP"/>
    </source>
</evidence>
<keyword evidence="1" id="KW-0732">Signal</keyword>
<organism evidence="3 4">
    <name type="scientific">Podospora didyma</name>
    <dbReference type="NCBI Taxonomy" id="330526"/>
    <lineage>
        <taxon>Eukaryota</taxon>
        <taxon>Fungi</taxon>
        <taxon>Dikarya</taxon>
        <taxon>Ascomycota</taxon>
        <taxon>Pezizomycotina</taxon>
        <taxon>Sordariomycetes</taxon>
        <taxon>Sordariomycetidae</taxon>
        <taxon>Sordariales</taxon>
        <taxon>Podosporaceae</taxon>
        <taxon>Podospora</taxon>
    </lineage>
</organism>
<evidence type="ECO:0000313" key="4">
    <source>
        <dbReference type="Proteomes" id="UP001285441"/>
    </source>
</evidence>
<proteinExistence type="predicted"/>
<accession>A0AAE0NRR2</accession>
<feature type="chain" id="PRO_5042045192" description="DUF8021 domain-containing protein" evidence="1">
    <location>
        <begin position="21"/>
        <end position="638"/>
    </location>
</feature>
<dbReference type="Pfam" id="PF26061">
    <property type="entry name" value="DUF8021"/>
    <property type="match status" value="2"/>
</dbReference>
<feature type="signal peptide" evidence="1">
    <location>
        <begin position="1"/>
        <end position="20"/>
    </location>
</feature>
<reference evidence="3" key="1">
    <citation type="journal article" date="2023" name="Mol. Phylogenet. Evol.">
        <title>Genome-scale phylogeny and comparative genomics of the fungal order Sordariales.</title>
        <authorList>
            <person name="Hensen N."/>
            <person name="Bonometti L."/>
            <person name="Westerberg I."/>
            <person name="Brannstrom I.O."/>
            <person name="Guillou S."/>
            <person name="Cros-Aarteil S."/>
            <person name="Calhoun S."/>
            <person name="Haridas S."/>
            <person name="Kuo A."/>
            <person name="Mondo S."/>
            <person name="Pangilinan J."/>
            <person name="Riley R."/>
            <person name="LaButti K."/>
            <person name="Andreopoulos B."/>
            <person name="Lipzen A."/>
            <person name="Chen C."/>
            <person name="Yan M."/>
            <person name="Daum C."/>
            <person name="Ng V."/>
            <person name="Clum A."/>
            <person name="Steindorff A."/>
            <person name="Ohm R.A."/>
            <person name="Martin F."/>
            <person name="Silar P."/>
            <person name="Natvig D.O."/>
            <person name="Lalanne C."/>
            <person name="Gautier V."/>
            <person name="Ament-Velasquez S.L."/>
            <person name="Kruys A."/>
            <person name="Hutchinson M.I."/>
            <person name="Powell A.J."/>
            <person name="Barry K."/>
            <person name="Miller A.N."/>
            <person name="Grigoriev I.V."/>
            <person name="Debuchy R."/>
            <person name="Gladieux P."/>
            <person name="Hiltunen Thoren M."/>
            <person name="Johannesson H."/>
        </authorList>
    </citation>
    <scope>NUCLEOTIDE SEQUENCE</scope>
    <source>
        <strain evidence="3">CBS 232.78</strain>
    </source>
</reference>
<keyword evidence="4" id="KW-1185">Reference proteome</keyword>
<evidence type="ECO:0000259" key="2">
    <source>
        <dbReference type="Pfam" id="PF26061"/>
    </source>
</evidence>
<protein>
    <recommendedName>
        <fullName evidence="2">DUF8021 domain-containing protein</fullName>
    </recommendedName>
</protein>
<feature type="domain" description="DUF8021" evidence="2">
    <location>
        <begin position="151"/>
        <end position="297"/>
    </location>
</feature>
<reference evidence="3" key="2">
    <citation type="submission" date="2023-06" db="EMBL/GenBank/DDBJ databases">
        <authorList>
            <consortium name="Lawrence Berkeley National Laboratory"/>
            <person name="Haridas S."/>
            <person name="Hensen N."/>
            <person name="Bonometti L."/>
            <person name="Westerberg I."/>
            <person name="Brannstrom I.O."/>
            <person name="Guillou S."/>
            <person name="Cros-Aarteil S."/>
            <person name="Calhoun S."/>
            <person name="Kuo A."/>
            <person name="Mondo S."/>
            <person name="Pangilinan J."/>
            <person name="Riley R."/>
            <person name="LaButti K."/>
            <person name="Andreopoulos B."/>
            <person name="Lipzen A."/>
            <person name="Chen C."/>
            <person name="Yanf M."/>
            <person name="Daum C."/>
            <person name="Ng V."/>
            <person name="Clum A."/>
            <person name="Steindorff A."/>
            <person name="Ohm R."/>
            <person name="Martin F."/>
            <person name="Silar P."/>
            <person name="Natvig D."/>
            <person name="Lalanne C."/>
            <person name="Gautier V."/>
            <person name="Ament-velasquez S.L."/>
            <person name="Kruys A."/>
            <person name="Hutchinson M.I."/>
            <person name="Powell A.J."/>
            <person name="Barry K."/>
            <person name="Miller A.N."/>
            <person name="Grigoriev I.V."/>
            <person name="Debuchy R."/>
            <person name="Gladieux P."/>
            <person name="Thoren M.H."/>
            <person name="Johannesson H."/>
        </authorList>
    </citation>
    <scope>NUCLEOTIDE SEQUENCE</scope>
    <source>
        <strain evidence="3">CBS 232.78</strain>
    </source>
</reference>
<dbReference type="InterPro" id="IPR058334">
    <property type="entry name" value="DUF8021"/>
</dbReference>
<evidence type="ECO:0000313" key="3">
    <source>
        <dbReference type="EMBL" id="KAK3386518.1"/>
    </source>
</evidence>
<dbReference type="EMBL" id="JAULSW010000003">
    <property type="protein sequence ID" value="KAK3386518.1"/>
    <property type="molecule type" value="Genomic_DNA"/>
</dbReference>
<name>A0AAE0NRR2_9PEZI</name>